<feature type="compositionally biased region" description="Polar residues" evidence="1">
    <location>
        <begin position="196"/>
        <end position="206"/>
    </location>
</feature>
<feature type="region of interest" description="Disordered" evidence="1">
    <location>
        <begin position="500"/>
        <end position="531"/>
    </location>
</feature>
<comment type="caution">
    <text evidence="2">The sequence shown here is derived from an EMBL/GenBank/DDBJ whole genome shotgun (WGS) entry which is preliminary data.</text>
</comment>
<sequence length="849" mass="96486">MDECNSPNSFYGQQIYGDQFPEELSALPAFDPAVQRTNLVSIDPVVRNLSSKPNQSASQVNGYRERYLEHSTRDNRYPNNHSISSARSMGNISSSYKLTQPGETPNSEKYNLKDYRQNLSHSGDRRTRGWDQPPIGSNERTTFYSFQDGLNLTTQIQNDEYEEERALESIHPRPKPPPRLTEPEFLNHRPHRPSKLRQTPEPTRQPSYEMIPNRPAGTPRQMRPASEQESKRKNNQYRTVLYVVPSPPAQDGDPNKSSPLHSDRSGSRESYHCGYPEVNLNYNSEDGPQTTVPAVNKSPIPQYYTSRLAGDVAVPVEYDMQSPYGMKRYDLDINQPKESSRYDVDDKPHYQTLPSPRQMAVTMPTNGYNTTPLRNIDPIVQPTTVRLARSDYNQVVVDIKPRQLNEADKQQHVSQWIQVGTLGDTVNSQADEQSGSIMEEEEKSDVVQSLPYDDLVDQDISNQMEPHLHFNSASRKPELCQLPTNQCEGKLENNYPADLWTPPIGRISPGKNTTKPEMDIRRTPDRMFPSNSVTSKTAINMFDQSNVNLATKLHESRPVEPPVIPLSPQRTRSPVHQSPTITIIPNNVNSLPFESRRNLRKGRSKTIPNNRIIDTPTISRIMSNGCYRPQVAPKPTSDEQLAAFRDRRTLTTTGAEIRHLNSKVSSRLSQANLVSRTFPPFTKSHSQAYLSSSKLKNGENPYYLESTRDTPVPNVRNLTAYFSELIERQNDTNGSVNSVRYGECVSASPQGTNEPHGLYVGNQAPFLLYHESEEERLRRLRAVDNLRYRTALPTTDYRRPQPRPHITNGTFSEPEELYHYNGPSHTQKFNDQYIANHFVRGSTPLSDGL</sequence>
<protein>
    <submittedName>
        <fullName evidence="2">Uncharacterized protein</fullName>
    </submittedName>
</protein>
<evidence type="ECO:0000313" key="2">
    <source>
        <dbReference type="EMBL" id="KAA0186280.1"/>
    </source>
</evidence>
<dbReference type="AlphaFoldDB" id="A0A8E0RRU7"/>
<feature type="region of interest" description="Disordered" evidence="1">
    <location>
        <begin position="119"/>
        <end position="141"/>
    </location>
</feature>
<name>A0A8E0RRU7_9TREM</name>
<organism evidence="2 3">
    <name type="scientific">Fasciolopsis buskii</name>
    <dbReference type="NCBI Taxonomy" id="27845"/>
    <lineage>
        <taxon>Eukaryota</taxon>
        <taxon>Metazoa</taxon>
        <taxon>Spiralia</taxon>
        <taxon>Lophotrochozoa</taxon>
        <taxon>Platyhelminthes</taxon>
        <taxon>Trematoda</taxon>
        <taxon>Digenea</taxon>
        <taxon>Plagiorchiida</taxon>
        <taxon>Echinostomata</taxon>
        <taxon>Echinostomatoidea</taxon>
        <taxon>Fasciolidae</taxon>
        <taxon>Fasciolopsis</taxon>
    </lineage>
</organism>
<feature type="compositionally biased region" description="Basic and acidic residues" evidence="1">
    <location>
        <begin position="119"/>
        <end position="129"/>
    </location>
</feature>
<evidence type="ECO:0000313" key="3">
    <source>
        <dbReference type="Proteomes" id="UP000728185"/>
    </source>
</evidence>
<dbReference type="OrthoDB" id="6280431at2759"/>
<feature type="region of interest" description="Disordered" evidence="1">
    <location>
        <begin position="161"/>
        <end position="287"/>
    </location>
</feature>
<dbReference type="EMBL" id="LUCM01009854">
    <property type="protein sequence ID" value="KAA0186280.1"/>
    <property type="molecule type" value="Genomic_DNA"/>
</dbReference>
<proteinExistence type="predicted"/>
<keyword evidence="3" id="KW-1185">Reference proteome</keyword>
<feature type="region of interest" description="Disordered" evidence="1">
    <location>
        <begin position="554"/>
        <end position="579"/>
    </location>
</feature>
<evidence type="ECO:0000256" key="1">
    <source>
        <dbReference type="SAM" id="MobiDB-lite"/>
    </source>
</evidence>
<reference evidence="2" key="1">
    <citation type="submission" date="2019-05" db="EMBL/GenBank/DDBJ databases">
        <title>Annotation for the trematode Fasciolopsis buski.</title>
        <authorList>
            <person name="Choi Y.-J."/>
        </authorList>
    </citation>
    <scope>NUCLEOTIDE SEQUENCE</scope>
    <source>
        <strain evidence="2">HT</strain>
        <tissue evidence="2">Whole worm</tissue>
    </source>
</reference>
<accession>A0A8E0RRU7</accession>
<dbReference type="Proteomes" id="UP000728185">
    <property type="component" value="Unassembled WGS sequence"/>
</dbReference>
<feature type="compositionally biased region" description="Basic and acidic residues" evidence="1">
    <location>
        <begin position="261"/>
        <end position="271"/>
    </location>
</feature>
<feature type="compositionally biased region" description="Basic and acidic residues" evidence="1">
    <location>
        <begin position="514"/>
        <end position="525"/>
    </location>
</feature>
<gene>
    <name evidence="2" type="ORF">FBUS_04433</name>
</gene>
<feature type="compositionally biased region" description="Polar residues" evidence="1">
    <location>
        <begin position="568"/>
        <end position="579"/>
    </location>
</feature>